<dbReference type="Gene3D" id="3.30.710.10">
    <property type="entry name" value="Potassium Channel Kv1.1, Chain A"/>
    <property type="match status" value="2"/>
</dbReference>
<dbReference type="Pfam" id="PF00651">
    <property type="entry name" value="BTB"/>
    <property type="match status" value="2"/>
</dbReference>
<dbReference type="STRING" id="1257118.L8GDN3"/>
<keyword evidence="4" id="KW-1185">Reference proteome</keyword>
<dbReference type="CDD" id="cd18186">
    <property type="entry name" value="BTB_POZ_ZBTB_KLHL-like"/>
    <property type="match status" value="2"/>
</dbReference>
<evidence type="ECO:0000259" key="2">
    <source>
        <dbReference type="PROSITE" id="PS50097"/>
    </source>
</evidence>
<accession>L8GDN3</accession>
<dbReference type="RefSeq" id="XP_004333140.1">
    <property type="nucleotide sequence ID" value="XM_004333092.1"/>
</dbReference>
<evidence type="ECO:0000313" key="3">
    <source>
        <dbReference type="EMBL" id="ELR11127.1"/>
    </source>
</evidence>
<sequence length="1161" mass="129163">MEGLRRYLESSQLADVEVEADGRLFPAHRIVLARHSLLLRQLFQNLHDSPHFALPHRLIVRSEKGEHTTEWTKGRDDVMEGANKIEVVLPPGAWPLVASFMYQGSVLLHPNNVLPLFDSLSGLAAAEEHCLARIAHDLPTLVRADVEGFARLAPAQLVKLYRRSDLNTEGNEYLLWHILARWTQANLPPSLALGDLRHHRGVDAGAEQVVENEDEDKGEVSEVHEFMREALGMIRFALFTTPQLVEVQKSALAVRLLPEGYFLRVYAHKLELQQFPTTTPSTATASADNKTVVIGQVITGAMDQSFLWRIHQVRETLGLDDLLSTATRTFRSPSFALDGSKRQFVLSYNAMERSLRLYVARSRAVSDGIRGDAQLPELVDDSDFPSGRRTTTHYVAVVHPQSSHDSITQEVTPQSAALRVALVDLTSQGFLGRASEDSSSDLLLVRLLSVSLPSRSAPASHLTNAINEEGEDVAVDTNQHAGDQLLAQKEENGQGESMIDFMHFFNSGKLADVTLRLVDENDGENEDENENEGKSESEGKVQGRVVVKEVKAHRLLLCCGSDYFDSMFGSPWSEALTNEVCIPLASGDDDSHPTGVQLLEKGEVGMFTEMIASFYGKTITPDESNVLPLLKISLRFLAHALSESCLAWLKEAADVEQLFSLLLRANHLNLPQAQGFGFQAMTEYVAAARLDCLMNRLASEFGGMVHRGQMHLFEQLPYEQIVELTQRDQLYTLSEYQVWLVMSHYINTHGQELHESEAALAFRLAHHEPLPSSDVAYGQGATRPRSRDGLWCFTIPGIERLLDAEKRRKIQRKEHKRLEEKARNPALINVYYSTPTSSSNISTNSPSSRQSKAKRSAGGANSVQSSEAFVDREGCSWTLRLVPEFRQGQQFVSLEIEFYPPASTAHHLLSRHRTGAQPSGRIEEAQLSASSLAARFGMVFAGRVILQFITHRSSESSPFAFRYPNKRVAYTQLFTIGDLRSLRLIDDAVAYPGRDALTIQFEVRLDPRRSQPSSFERLVTARFRHQPPRRSDDGAGSQYQHEPAAAEEAEFLCEVVDKTQLPAVLAGYGVLPDGRGLVVVVGGRERRDAHVDSLQIRGAKTEVDVVLVDSRKRVVAIEHRLVFATISANANHACYVLVVNTRDRAKLLPHLAPCDTADVDC</sequence>
<reference evidence="3 4" key="1">
    <citation type="journal article" date="2013" name="Genome Biol.">
        <title>Genome of Acanthamoeba castellanii highlights extensive lateral gene transfer and early evolution of tyrosine kinase signaling.</title>
        <authorList>
            <person name="Clarke M."/>
            <person name="Lohan A.J."/>
            <person name="Liu B."/>
            <person name="Lagkouvardos I."/>
            <person name="Roy S."/>
            <person name="Zafar N."/>
            <person name="Bertelli C."/>
            <person name="Schilde C."/>
            <person name="Kianianmomeni A."/>
            <person name="Burglin T.R."/>
            <person name="Frech C."/>
            <person name="Turcotte B."/>
            <person name="Kopec K.O."/>
            <person name="Synnott J.M."/>
            <person name="Choo C."/>
            <person name="Paponov I."/>
            <person name="Finkler A."/>
            <person name="Soon Heng Tan C."/>
            <person name="Hutchins A.P."/>
            <person name="Weinmeier T."/>
            <person name="Rattei T."/>
            <person name="Chu J.S."/>
            <person name="Gimenez G."/>
            <person name="Irimia M."/>
            <person name="Rigden D.J."/>
            <person name="Fitzpatrick D.A."/>
            <person name="Lorenzo-Morales J."/>
            <person name="Bateman A."/>
            <person name="Chiu C.H."/>
            <person name="Tang P."/>
            <person name="Hegemann P."/>
            <person name="Fromm H."/>
            <person name="Raoult D."/>
            <person name="Greub G."/>
            <person name="Miranda-Saavedra D."/>
            <person name="Chen N."/>
            <person name="Nash P."/>
            <person name="Ginger M.L."/>
            <person name="Horn M."/>
            <person name="Schaap P."/>
            <person name="Caler L."/>
            <person name="Loftus B."/>
        </authorList>
    </citation>
    <scope>NUCLEOTIDE SEQUENCE [LARGE SCALE GENOMIC DNA]</scope>
    <source>
        <strain evidence="3 4">Neff</strain>
    </source>
</reference>
<evidence type="ECO:0000313" key="4">
    <source>
        <dbReference type="Proteomes" id="UP000011083"/>
    </source>
</evidence>
<protein>
    <submittedName>
        <fullName evidence="3">BTB/POZ domain containing protein</fullName>
    </submittedName>
</protein>
<dbReference type="GeneID" id="14911581"/>
<dbReference type="PANTHER" id="PTHR24410:SF23">
    <property type="entry name" value="BTB DOMAIN-CONTAINING PROTEIN-RELATED"/>
    <property type="match status" value="1"/>
</dbReference>
<dbReference type="SMART" id="SM00225">
    <property type="entry name" value="BTB"/>
    <property type="match status" value="2"/>
</dbReference>
<dbReference type="VEuPathDB" id="AmoebaDB:ACA1_387260"/>
<dbReference type="PROSITE" id="PS50097">
    <property type="entry name" value="BTB"/>
    <property type="match status" value="2"/>
</dbReference>
<feature type="domain" description="BTB" evidence="2">
    <location>
        <begin position="548"/>
        <end position="623"/>
    </location>
</feature>
<evidence type="ECO:0000256" key="1">
    <source>
        <dbReference type="SAM" id="MobiDB-lite"/>
    </source>
</evidence>
<feature type="compositionally biased region" description="Low complexity" evidence="1">
    <location>
        <begin position="835"/>
        <end position="848"/>
    </location>
</feature>
<dbReference type="InterPro" id="IPR051481">
    <property type="entry name" value="BTB-POZ/Galectin-3-binding"/>
</dbReference>
<dbReference type="SUPFAM" id="SSF54695">
    <property type="entry name" value="POZ domain"/>
    <property type="match status" value="2"/>
</dbReference>
<name>L8GDN3_ACACF</name>
<feature type="region of interest" description="Disordered" evidence="1">
    <location>
        <begin position="835"/>
        <end position="865"/>
    </location>
</feature>
<gene>
    <name evidence="3" type="ORF">ACA1_387260</name>
</gene>
<feature type="domain" description="BTB" evidence="2">
    <location>
        <begin position="14"/>
        <end position="110"/>
    </location>
</feature>
<dbReference type="InterPro" id="IPR011333">
    <property type="entry name" value="SKP1/BTB/POZ_sf"/>
</dbReference>
<organism evidence="3 4">
    <name type="scientific">Acanthamoeba castellanii (strain ATCC 30010 / Neff)</name>
    <dbReference type="NCBI Taxonomy" id="1257118"/>
    <lineage>
        <taxon>Eukaryota</taxon>
        <taxon>Amoebozoa</taxon>
        <taxon>Discosea</taxon>
        <taxon>Longamoebia</taxon>
        <taxon>Centramoebida</taxon>
        <taxon>Acanthamoebidae</taxon>
        <taxon>Acanthamoeba</taxon>
    </lineage>
</organism>
<dbReference type="EMBL" id="KB008156">
    <property type="protein sequence ID" value="ELR11127.1"/>
    <property type="molecule type" value="Genomic_DNA"/>
</dbReference>
<proteinExistence type="predicted"/>
<dbReference type="AlphaFoldDB" id="L8GDN3"/>
<dbReference type="PANTHER" id="PTHR24410">
    <property type="entry name" value="HL07962P-RELATED"/>
    <property type="match status" value="1"/>
</dbReference>
<dbReference type="KEGG" id="acan:ACA1_387260"/>
<dbReference type="InterPro" id="IPR000210">
    <property type="entry name" value="BTB/POZ_dom"/>
</dbReference>
<dbReference type="Proteomes" id="UP000011083">
    <property type="component" value="Unassembled WGS sequence"/>
</dbReference>